<dbReference type="InterPro" id="IPR020846">
    <property type="entry name" value="MFS_dom"/>
</dbReference>
<evidence type="ECO:0000256" key="5">
    <source>
        <dbReference type="ARBA" id="ARBA00022692"/>
    </source>
</evidence>
<feature type="transmembrane region" description="Helical" evidence="8">
    <location>
        <begin position="408"/>
        <end position="425"/>
    </location>
</feature>
<evidence type="ECO:0000256" key="4">
    <source>
        <dbReference type="ARBA" id="ARBA00022475"/>
    </source>
</evidence>
<dbReference type="Proteomes" id="UP001500604">
    <property type="component" value="Unassembled WGS sequence"/>
</dbReference>
<dbReference type="PROSITE" id="PS50850">
    <property type="entry name" value="MFS"/>
    <property type="match status" value="1"/>
</dbReference>
<keyword evidence="7 8" id="KW-0472">Membrane</keyword>
<keyword evidence="6 8" id="KW-1133">Transmembrane helix</keyword>
<feature type="transmembrane region" description="Helical" evidence="8">
    <location>
        <begin position="12"/>
        <end position="33"/>
    </location>
</feature>
<comment type="similarity">
    <text evidence="2">Belongs to the major facilitator superfamily. EmrB family.</text>
</comment>
<evidence type="ECO:0000313" key="10">
    <source>
        <dbReference type="EMBL" id="GAA4651808.1"/>
    </source>
</evidence>
<dbReference type="RefSeq" id="WP_345198258.1">
    <property type="nucleotide sequence ID" value="NZ_BAABFL010000463.1"/>
</dbReference>
<keyword evidence="11" id="KW-1185">Reference proteome</keyword>
<feature type="transmembrane region" description="Helical" evidence="8">
    <location>
        <begin position="106"/>
        <end position="127"/>
    </location>
</feature>
<feature type="domain" description="Major facilitator superfamily (MFS) profile" evidence="9">
    <location>
        <begin position="15"/>
        <end position="505"/>
    </location>
</feature>
<dbReference type="InterPro" id="IPR011701">
    <property type="entry name" value="MFS"/>
</dbReference>
<organism evidence="10 11">
    <name type="scientific">Kistimonas scapharcae</name>
    <dbReference type="NCBI Taxonomy" id="1036133"/>
    <lineage>
        <taxon>Bacteria</taxon>
        <taxon>Pseudomonadati</taxon>
        <taxon>Pseudomonadota</taxon>
        <taxon>Gammaproteobacteria</taxon>
        <taxon>Oceanospirillales</taxon>
        <taxon>Endozoicomonadaceae</taxon>
        <taxon>Kistimonas</taxon>
    </lineage>
</organism>
<feature type="transmembrane region" description="Helical" evidence="8">
    <location>
        <begin position="234"/>
        <end position="252"/>
    </location>
</feature>
<dbReference type="PANTHER" id="PTHR42718:SF9">
    <property type="entry name" value="MAJOR FACILITATOR SUPERFAMILY MULTIDRUG TRANSPORTER MFSC"/>
    <property type="match status" value="1"/>
</dbReference>
<feature type="transmembrane region" description="Helical" evidence="8">
    <location>
        <begin position="336"/>
        <end position="356"/>
    </location>
</feature>
<evidence type="ECO:0000256" key="7">
    <source>
        <dbReference type="ARBA" id="ARBA00023136"/>
    </source>
</evidence>
<evidence type="ECO:0000259" key="9">
    <source>
        <dbReference type="PROSITE" id="PS50850"/>
    </source>
</evidence>
<keyword evidence="4" id="KW-1003">Cell membrane</keyword>
<name>A0ABP8V6C0_9GAMM</name>
<feature type="transmembrane region" description="Helical" evidence="8">
    <location>
        <begin position="169"/>
        <end position="190"/>
    </location>
</feature>
<dbReference type="PRINTS" id="PR01036">
    <property type="entry name" value="TCRTETB"/>
</dbReference>
<proteinExistence type="inferred from homology"/>
<dbReference type="InterPro" id="IPR036259">
    <property type="entry name" value="MFS_trans_sf"/>
</dbReference>
<keyword evidence="3" id="KW-0813">Transport</keyword>
<evidence type="ECO:0000256" key="1">
    <source>
        <dbReference type="ARBA" id="ARBA00004651"/>
    </source>
</evidence>
<reference evidence="11" key="1">
    <citation type="journal article" date="2019" name="Int. J. Syst. Evol. Microbiol.">
        <title>The Global Catalogue of Microorganisms (GCM) 10K type strain sequencing project: providing services to taxonomists for standard genome sequencing and annotation.</title>
        <authorList>
            <consortium name="The Broad Institute Genomics Platform"/>
            <consortium name="The Broad Institute Genome Sequencing Center for Infectious Disease"/>
            <person name="Wu L."/>
            <person name="Ma J."/>
        </authorList>
    </citation>
    <scope>NUCLEOTIDE SEQUENCE [LARGE SCALE GENOMIC DNA]</scope>
    <source>
        <strain evidence="11">JCM 17805</strain>
    </source>
</reference>
<feature type="transmembrane region" description="Helical" evidence="8">
    <location>
        <begin position="53"/>
        <end position="74"/>
    </location>
</feature>
<evidence type="ECO:0000313" key="11">
    <source>
        <dbReference type="Proteomes" id="UP001500604"/>
    </source>
</evidence>
<dbReference type="EMBL" id="BAABFL010000463">
    <property type="protein sequence ID" value="GAA4651808.1"/>
    <property type="molecule type" value="Genomic_DNA"/>
</dbReference>
<evidence type="ECO:0000256" key="2">
    <source>
        <dbReference type="ARBA" id="ARBA00008537"/>
    </source>
</evidence>
<accession>A0ABP8V6C0</accession>
<feature type="transmembrane region" description="Helical" evidence="8">
    <location>
        <begin position="368"/>
        <end position="387"/>
    </location>
</feature>
<comment type="caution">
    <text evidence="10">The sequence shown here is derived from an EMBL/GenBank/DDBJ whole genome shotgun (WGS) entry which is preliminary data.</text>
</comment>
<feature type="transmembrane region" description="Helical" evidence="8">
    <location>
        <begin position="272"/>
        <end position="292"/>
    </location>
</feature>
<dbReference type="CDD" id="cd17503">
    <property type="entry name" value="MFS_LmrB_MDR_like"/>
    <property type="match status" value="1"/>
</dbReference>
<dbReference type="Pfam" id="PF07690">
    <property type="entry name" value="MFS_1"/>
    <property type="match status" value="1"/>
</dbReference>
<dbReference type="SUPFAM" id="SSF103473">
    <property type="entry name" value="MFS general substrate transporter"/>
    <property type="match status" value="1"/>
</dbReference>
<evidence type="ECO:0000256" key="8">
    <source>
        <dbReference type="SAM" id="Phobius"/>
    </source>
</evidence>
<evidence type="ECO:0000256" key="6">
    <source>
        <dbReference type="ARBA" id="ARBA00022989"/>
    </source>
</evidence>
<comment type="subcellular location">
    <subcellularLocation>
        <location evidence="1">Cell membrane</location>
        <topology evidence="1">Multi-pass membrane protein</topology>
    </subcellularLocation>
</comment>
<sequence>MSQGIERASRRDWMAVYGAALGAFIAVLDIQIINASLADIQGALSASVEEGSWISTAYMIAEIVMIPLSGWLVQVLSIRTYMRYTIVLFVAASMLCGLAWSLESMILFRVLQGIGAAPLIPLAFSLVRLRLPASDQAKGMALFSFSAVFAPAIGPSLGGWLTETFSWHLIFYINLVPGIIMFLMLSASLDKEPMQLNKLREADWPGIFTLSLGLATLEYFLEEGNRKDWFGSEIIVWTALIAAVSLVTFTWLQLTRERPLLNLRLLGQRQFLMATLANMGLGLGLYGSVYILPLYLSQVQGYNSLQIGEVLMWGGMPQLLLIPMVPRLMKRVSPRLMASLGFILMAFSVYLNTTMTGDYAGDQFRLSLLIRAMGQPFIMIPLSMLAMEKILPKDVSSASSLFNTLRNLSGAIGIALLATIIQRHSTLHAARLSETLPMYGDLTQQRLDTLSAVMPQLSFQQQVGLIARQLTEQATIMAYADAFYIVAFVLVLGFCATLLTRNWRISRVTVR</sequence>
<keyword evidence="5 8" id="KW-0812">Transmembrane</keyword>
<evidence type="ECO:0000256" key="3">
    <source>
        <dbReference type="ARBA" id="ARBA00022448"/>
    </source>
</evidence>
<protein>
    <submittedName>
        <fullName evidence="10">DHA2 family efflux MFS transporter permease subunit</fullName>
    </submittedName>
</protein>
<dbReference type="NCBIfam" id="TIGR00711">
    <property type="entry name" value="efflux_EmrB"/>
    <property type="match status" value="1"/>
</dbReference>
<feature type="transmembrane region" description="Helical" evidence="8">
    <location>
        <begin position="139"/>
        <end position="157"/>
    </location>
</feature>
<feature type="transmembrane region" description="Helical" evidence="8">
    <location>
        <begin position="476"/>
        <end position="499"/>
    </location>
</feature>
<dbReference type="InterPro" id="IPR004638">
    <property type="entry name" value="EmrB-like"/>
</dbReference>
<feature type="transmembrane region" description="Helical" evidence="8">
    <location>
        <begin position="81"/>
        <end position="100"/>
    </location>
</feature>
<dbReference type="PANTHER" id="PTHR42718">
    <property type="entry name" value="MAJOR FACILITATOR SUPERFAMILY MULTIDRUG TRANSPORTER MFSC"/>
    <property type="match status" value="1"/>
</dbReference>
<dbReference type="Gene3D" id="1.20.1720.10">
    <property type="entry name" value="Multidrug resistance protein D"/>
    <property type="match status" value="2"/>
</dbReference>
<gene>
    <name evidence="10" type="ORF">GCM10023116_40920</name>
</gene>